<name>R2XLP1_9ENTE</name>
<sequence length="260" mass="29250">MKKSKYVVITGASSGIGYATAKAFAEREKNLILIARRKEKLLELKNEIIAIHPELDIIVKSIDLSIEKNLYQLFDDLNDFEIETWINNAGFGYYSQLAEQDIQKTVKMIRLNVEALTILSMLFVEKYQNVTGTQLINVSSAGGYTIVPTAITYCGTKFFVSSFTEGLARELMDTGAKMRAKVLAPAATKTEFGKVANDLESYDYDKAFETYHSSDQMAHFLLDLYDSDKTVGHINRETFTFELSDGLFNYSDNSSSNQKP</sequence>
<gene>
    <name evidence="5" type="ORF">I592_01305</name>
    <name evidence="4" type="ORF">UKC_02661</name>
</gene>
<accession>R2XLP1</accession>
<dbReference type="Proteomes" id="UP000013750">
    <property type="component" value="Unassembled WGS sequence"/>
</dbReference>
<dbReference type="AlphaFoldDB" id="R2XLP1"/>
<evidence type="ECO:0000313" key="7">
    <source>
        <dbReference type="Proteomes" id="UP000014160"/>
    </source>
</evidence>
<keyword evidence="2" id="KW-0560">Oxidoreductase</keyword>
<dbReference type="Gene3D" id="3.40.50.720">
    <property type="entry name" value="NAD(P)-binding Rossmann-like Domain"/>
    <property type="match status" value="1"/>
</dbReference>
<dbReference type="Proteomes" id="UP000014160">
    <property type="component" value="Unassembled WGS sequence"/>
</dbReference>
<dbReference type="eggNOG" id="COG0300">
    <property type="taxonomic scope" value="Bacteria"/>
</dbReference>
<dbReference type="PRINTS" id="PR00080">
    <property type="entry name" value="SDRFAMILY"/>
</dbReference>
<evidence type="ECO:0000256" key="2">
    <source>
        <dbReference type="ARBA" id="ARBA00023002"/>
    </source>
</evidence>
<organism evidence="4 6">
    <name type="scientific">Enterococcus gilvus ATCC BAA-350</name>
    <dbReference type="NCBI Taxonomy" id="1158614"/>
    <lineage>
        <taxon>Bacteria</taxon>
        <taxon>Bacillati</taxon>
        <taxon>Bacillota</taxon>
        <taxon>Bacilli</taxon>
        <taxon>Lactobacillales</taxon>
        <taxon>Enterococcaceae</taxon>
        <taxon>Enterococcus</taxon>
    </lineage>
</organism>
<reference evidence="4 6" key="1">
    <citation type="submission" date="2013-02" db="EMBL/GenBank/DDBJ databases">
        <title>The Genome Sequence of Enterococcus gilvus ATCC BAA-350.</title>
        <authorList>
            <consortium name="The Broad Institute Genome Sequencing Platform"/>
            <consortium name="The Broad Institute Genome Sequencing Center for Infectious Disease"/>
            <person name="Earl A.M."/>
            <person name="Gilmore M.S."/>
            <person name="Lebreton F."/>
            <person name="Walker B."/>
            <person name="Young S.K."/>
            <person name="Zeng Q."/>
            <person name="Gargeya S."/>
            <person name="Fitzgerald M."/>
            <person name="Haas B."/>
            <person name="Abouelleil A."/>
            <person name="Alvarado L."/>
            <person name="Arachchi H.M."/>
            <person name="Berlin A.M."/>
            <person name="Chapman S.B."/>
            <person name="Dewar J."/>
            <person name="Goldberg J."/>
            <person name="Griggs A."/>
            <person name="Gujja S."/>
            <person name="Hansen M."/>
            <person name="Howarth C."/>
            <person name="Imamovic A."/>
            <person name="Larimer J."/>
            <person name="McCowan C."/>
            <person name="Murphy C."/>
            <person name="Neiman D."/>
            <person name="Pearson M."/>
            <person name="Priest M."/>
            <person name="Roberts A."/>
            <person name="Saif S."/>
            <person name="Shea T."/>
            <person name="Sisk P."/>
            <person name="Sykes S."/>
            <person name="Wortman J."/>
            <person name="Nusbaum C."/>
            <person name="Birren B."/>
        </authorList>
    </citation>
    <scope>NUCLEOTIDE SEQUENCE [LARGE SCALE GENOMIC DNA]</scope>
    <source>
        <strain evidence="4 6">ATCC BAA-350</strain>
    </source>
</reference>
<evidence type="ECO:0000313" key="5">
    <source>
        <dbReference type="EMBL" id="EOW82004.1"/>
    </source>
</evidence>
<dbReference type="PANTHER" id="PTHR42901:SF1">
    <property type="entry name" value="ALCOHOL DEHYDROGENASE"/>
    <property type="match status" value="1"/>
</dbReference>
<reference evidence="5 7" key="2">
    <citation type="submission" date="2013-03" db="EMBL/GenBank/DDBJ databases">
        <title>The Genome Sequence of Enterococcus gilvus ATCC BAA-350 (PacBio/Illumina hybrid assembly).</title>
        <authorList>
            <consortium name="The Broad Institute Genomics Platform"/>
            <consortium name="The Broad Institute Genome Sequencing Center for Infectious Disease"/>
            <person name="Earl A."/>
            <person name="Russ C."/>
            <person name="Gilmore M."/>
            <person name="Surin D."/>
            <person name="Walker B."/>
            <person name="Young S."/>
            <person name="Zeng Q."/>
            <person name="Gargeya S."/>
            <person name="Fitzgerald M."/>
            <person name="Haas B."/>
            <person name="Abouelleil A."/>
            <person name="Allen A.W."/>
            <person name="Alvarado L."/>
            <person name="Arachchi H.M."/>
            <person name="Berlin A.M."/>
            <person name="Chapman S.B."/>
            <person name="Gainer-Dewar J."/>
            <person name="Goldberg J."/>
            <person name="Griggs A."/>
            <person name="Gujja S."/>
            <person name="Hansen M."/>
            <person name="Howarth C."/>
            <person name="Imamovic A."/>
            <person name="Ireland A."/>
            <person name="Larimer J."/>
            <person name="McCowan C."/>
            <person name="Murphy C."/>
            <person name="Pearson M."/>
            <person name="Poon T.W."/>
            <person name="Priest M."/>
            <person name="Roberts A."/>
            <person name="Saif S."/>
            <person name="Shea T."/>
            <person name="Sisk P."/>
            <person name="Sykes S."/>
            <person name="Wortman J."/>
            <person name="Nusbaum C."/>
            <person name="Birren B."/>
        </authorList>
    </citation>
    <scope>NUCLEOTIDE SEQUENCE [LARGE SCALE GENOMIC DNA]</scope>
    <source>
        <strain evidence="5 7">ATCC BAA-350</strain>
    </source>
</reference>
<dbReference type="HOGENOM" id="CLU_010194_2_1_9"/>
<keyword evidence="7" id="KW-1185">Reference proteome</keyword>
<dbReference type="PROSITE" id="PS00061">
    <property type="entry name" value="ADH_SHORT"/>
    <property type="match status" value="1"/>
</dbReference>
<evidence type="ECO:0000313" key="4">
    <source>
        <dbReference type="EMBL" id="EOI55453.1"/>
    </source>
</evidence>
<evidence type="ECO:0008006" key="8">
    <source>
        <dbReference type="Google" id="ProtNLM"/>
    </source>
</evidence>
<dbReference type="InterPro" id="IPR020904">
    <property type="entry name" value="Sc_DH/Rdtase_CS"/>
</dbReference>
<dbReference type="EMBL" id="ASWH01000001">
    <property type="protein sequence ID" value="EOW82004.1"/>
    <property type="molecule type" value="Genomic_DNA"/>
</dbReference>
<dbReference type="InterPro" id="IPR002347">
    <property type="entry name" value="SDR_fam"/>
</dbReference>
<dbReference type="OrthoDB" id="9775296at2"/>
<evidence type="ECO:0000256" key="3">
    <source>
        <dbReference type="RuleBase" id="RU000363"/>
    </source>
</evidence>
<dbReference type="Pfam" id="PF00106">
    <property type="entry name" value="adh_short"/>
    <property type="match status" value="1"/>
</dbReference>
<comment type="caution">
    <text evidence="4">The sequence shown here is derived from an EMBL/GenBank/DDBJ whole genome shotgun (WGS) entry which is preliminary data.</text>
</comment>
<comment type="similarity">
    <text evidence="1 3">Belongs to the short-chain dehydrogenases/reductases (SDR) family.</text>
</comment>
<dbReference type="InterPro" id="IPR036291">
    <property type="entry name" value="NAD(P)-bd_dom_sf"/>
</dbReference>
<protein>
    <recommendedName>
        <fullName evidence="8">Oxidoreductase</fullName>
    </recommendedName>
</protein>
<evidence type="ECO:0000313" key="6">
    <source>
        <dbReference type="Proteomes" id="UP000013750"/>
    </source>
</evidence>
<dbReference type="GO" id="GO:0016491">
    <property type="term" value="F:oxidoreductase activity"/>
    <property type="evidence" value="ECO:0007669"/>
    <property type="project" value="UniProtKB-KW"/>
</dbReference>
<evidence type="ECO:0000256" key="1">
    <source>
        <dbReference type="ARBA" id="ARBA00006484"/>
    </source>
</evidence>
<dbReference type="PATRIC" id="fig|1158614.3.peg.2654"/>
<proteinExistence type="inferred from homology"/>
<dbReference type="EMBL" id="AJDQ01000008">
    <property type="protein sequence ID" value="EOI55453.1"/>
    <property type="molecule type" value="Genomic_DNA"/>
</dbReference>
<dbReference type="PRINTS" id="PR00081">
    <property type="entry name" value="GDHRDH"/>
</dbReference>
<dbReference type="PANTHER" id="PTHR42901">
    <property type="entry name" value="ALCOHOL DEHYDROGENASE"/>
    <property type="match status" value="1"/>
</dbReference>
<dbReference type="SUPFAM" id="SSF51735">
    <property type="entry name" value="NAD(P)-binding Rossmann-fold domains"/>
    <property type="match status" value="1"/>
</dbReference>